<dbReference type="GO" id="GO:0080028">
    <property type="term" value="P:nitrile biosynthetic process"/>
    <property type="evidence" value="ECO:0007669"/>
    <property type="project" value="TreeGrafter"/>
</dbReference>
<dbReference type="SUPFAM" id="SSF117281">
    <property type="entry name" value="Kelch motif"/>
    <property type="match status" value="1"/>
</dbReference>
<evidence type="ECO:0000256" key="2">
    <source>
        <dbReference type="ARBA" id="ARBA00022441"/>
    </source>
</evidence>
<keyword evidence="6" id="KW-1185">Reference proteome</keyword>
<keyword evidence="3" id="KW-0677">Repeat</keyword>
<dbReference type="Gene3D" id="2.120.10.80">
    <property type="entry name" value="Kelch-type beta propeller"/>
    <property type="match status" value="2"/>
</dbReference>
<keyword evidence="2" id="KW-0880">Kelch repeat</keyword>
<organism evidence="5 6">
    <name type="scientific">Ceratodon purpureus</name>
    <name type="common">Fire moss</name>
    <name type="synonym">Dicranum purpureum</name>
    <dbReference type="NCBI Taxonomy" id="3225"/>
    <lineage>
        <taxon>Eukaryota</taxon>
        <taxon>Viridiplantae</taxon>
        <taxon>Streptophyta</taxon>
        <taxon>Embryophyta</taxon>
        <taxon>Bryophyta</taxon>
        <taxon>Bryophytina</taxon>
        <taxon>Bryopsida</taxon>
        <taxon>Dicranidae</taxon>
        <taxon>Pseudoditrichales</taxon>
        <taxon>Ditrichaceae</taxon>
        <taxon>Ceratodon</taxon>
    </lineage>
</organism>
<comment type="caution">
    <text evidence="5">The sequence shown here is derived from an EMBL/GenBank/DDBJ whole genome shotgun (WGS) entry which is preliminary data.</text>
</comment>
<dbReference type="SMART" id="SM00612">
    <property type="entry name" value="Kelch"/>
    <property type="match status" value="2"/>
</dbReference>
<keyword evidence="4" id="KW-0408">Iron</keyword>
<dbReference type="Pfam" id="PF24681">
    <property type="entry name" value="Kelch_KLHDC2_KLHL20_DRC7"/>
    <property type="match status" value="1"/>
</dbReference>
<protein>
    <recommendedName>
        <fullName evidence="7">Nitrile-specifier protein 5</fullName>
    </recommendedName>
</protein>
<dbReference type="AlphaFoldDB" id="A0A8T0GW48"/>
<dbReference type="InterPro" id="IPR015915">
    <property type="entry name" value="Kelch-typ_b-propeller"/>
</dbReference>
<sequence>MASSLQAKWREVTQPSGAPVARSSHAVAIVGKKAYVFGGEFEPRVPLDNDIHVFDLDTHEWSVMEATGEKPSPRVGVAMVAVDTIVYVFAGRDKEHKELNEFYAFDTVTGIWKLLSSGSKSPPHRSYHAIAAHEGRKQVFTFGGCGENGRLNDLWSFDIASSQWTKLPSPPPDSTLIPRGGPGLVTLHNHVWVIFGFCGHELSDIHRFDLDQQTWEDVHCSGDTPTGRSVFGTATIGNKILLFGGEVDPSDQGHMGAGAFSNELLVLDTDSQTWSRATPTGADPGARGWYAAASFGNNMLVYGGNSDSNDRLDDIFILSVEE</sequence>
<dbReference type="Proteomes" id="UP000822688">
    <property type="component" value="Chromosome 9"/>
</dbReference>
<gene>
    <name evidence="5" type="ORF">KC19_9G170600</name>
</gene>
<dbReference type="GO" id="GO:0005829">
    <property type="term" value="C:cytosol"/>
    <property type="evidence" value="ECO:0007669"/>
    <property type="project" value="TreeGrafter"/>
</dbReference>
<dbReference type="PANTHER" id="PTHR47435:SF4">
    <property type="entry name" value="KELCH REPEAT PROTEIN (AFU_ORTHOLOGUE AFUA_5G12780)"/>
    <property type="match status" value="1"/>
</dbReference>
<reference evidence="5" key="1">
    <citation type="submission" date="2020-06" db="EMBL/GenBank/DDBJ databases">
        <title>WGS assembly of Ceratodon purpureus strain R40.</title>
        <authorList>
            <person name="Carey S.B."/>
            <person name="Jenkins J."/>
            <person name="Shu S."/>
            <person name="Lovell J.T."/>
            <person name="Sreedasyam A."/>
            <person name="Maumus F."/>
            <person name="Tiley G.P."/>
            <person name="Fernandez-Pozo N."/>
            <person name="Barry K."/>
            <person name="Chen C."/>
            <person name="Wang M."/>
            <person name="Lipzen A."/>
            <person name="Daum C."/>
            <person name="Saski C.A."/>
            <person name="Payton A.C."/>
            <person name="Mcbreen J.C."/>
            <person name="Conrad R.E."/>
            <person name="Kollar L.M."/>
            <person name="Olsson S."/>
            <person name="Huttunen S."/>
            <person name="Landis J.B."/>
            <person name="Wickett N.J."/>
            <person name="Johnson M.G."/>
            <person name="Rensing S.A."/>
            <person name="Grimwood J."/>
            <person name="Schmutz J."/>
            <person name="Mcdaniel S.F."/>
        </authorList>
    </citation>
    <scope>NUCLEOTIDE SEQUENCE</scope>
    <source>
        <strain evidence="5">R40</strain>
    </source>
</reference>
<evidence type="ECO:0000256" key="1">
    <source>
        <dbReference type="ARBA" id="ARBA00001954"/>
    </source>
</evidence>
<dbReference type="GO" id="GO:0005634">
    <property type="term" value="C:nucleus"/>
    <property type="evidence" value="ECO:0007669"/>
    <property type="project" value="TreeGrafter"/>
</dbReference>
<dbReference type="EMBL" id="CM026430">
    <property type="protein sequence ID" value="KAG0562777.1"/>
    <property type="molecule type" value="Genomic_DNA"/>
</dbReference>
<proteinExistence type="predicted"/>
<dbReference type="PANTHER" id="PTHR47435">
    <property type="entry name" value="KELCH REPEAT PROTEIN (AFU_ORTHOLOGUE AFUA_5G12780)"/>
    <property type="match status" value="1"/>
</dbReference>
<evidence type="ECO:0000256" key="3">
    <source>
        <dbReference type="ARBA" id="ARBA00022737"/>
    </source>
</evidence>
<dbReference type="GO" id="GO:0030234">
    <property type="term" value="F:enzyme regulator activity"/>
    <property type="evidence" value="ECO:0007669"/>
    <property type="project" value="TreeGrafter"/>
</dbReference>
<dbReference type="GO" id="GO:0019760">
    <property type="term" value="P:glucosinolate metabolic process"/>
    <property type="evidence" value="ECO:0007669"/>
    <property type="project" value="UniProtKB-ARBA"/>
</dbReference>
<accession>A0A8T0GW48</accession>
<evidence type="ECO:0000256" key="4">
    <source>
        <dbReference type="ARBA" id="ARBA00023004"/>
    </source>
</evidence>
<name>A0A8T0GW48_CERPU</name>
<comment type="cofactor">
    <cofactor evidence="1">
        <name>Fe(2+)</name>
        <dbReference type="ChEBI" id="CHEBI:29033"/>
    </cofactor>
</comment>
<evidence type="ECO:0000313" key="6">
    <source>
        <dbReference type="Proteomes" id="UP000822688"/>
    </source>
</evidence>
<dbReference type="InterPro" id="IPR006652">
    <property type="entry name" value="Kelch_1"/>
</dbReference>
<evidence type="ECO:0008006" key="7">
    <source>
        <dbReference type="Google" id="ProtNLM"/>
    </source>
</evidence>
<evidence type="ECO:0000313" key="5">
    <source>
        <dbReference type="EMBL" id="KAG0562777.1"/>
    </source>
</evidence>